<dbReference type="InterPro" id="IPR058240">
    <property type="entry name" value="rSAM_sf"/>
</dbReference>
<dbReference type="PROSITE" id="PS51918">
    <property type="entry name" value="RADICAL_SAM"/>
    <property type="match status" value="1"/>
</dbReference>
<comment type="similarity">
    <text evidence="2">Belongs to the anaerobic coproporphyrinogen-III oxidase family. HemW subfamily.</text>
</comment>
<accession>A0A9E8HLX0</accession>
<keyword evidence="5 10" id="KW-0949">S-adenosyl-L-methionine</keyword>
<dbReference type="SFLD" id="SFLDS00029">
    <property type="entry name" value="Radical_SAM"/>
    <property type="match status" value="1"/>
</dbReference>
<protein>
    <recommendedName>
        <fullName evidence="3 10">Heme chaperone HemW</fullName>
    </recommendedName>
</protein>
<evidence type="ECO:0000256" key="1">
    <source>
        <dbReference type="ARBA" id="ARBA00001966"/>
    </source>
</evidence>
<dbReference type="InterPro" id="IPR034505">
    <property type="entry name" value="Coproporphyrinogen-III_oxidase"/>
</dbReference>
<dbReference type="SFLD" id="SFLDF00288">
    <property type="entry name" value="HemN-like__clustered_with_nucl"/>
    <property type="match status" value="1"/>
</dbReference>
<dbReference type="InterPro" id="IPR004559">
    <property type="entry name" value="HemW-like"/>
</dbReference>
<keyword evidence="8 10" id="KW-0411">Iron-sulfur</keyword>
<keyword evidence="10" id="KW-0004">4Fe-4S</keyword>
<dbReference type="GO" id="GO:0006779">
    <property type="term" value="P:porphyrin-containing compound biosynthetic process"/>
    <property type="evidence" value="ECO:0007669"/>
    <property type="project" value="InterPro"/>
</dbReference>
<dbReference type="PANTHER" id="PTHR13932">
    <property type="entry name" value="COPROPORPHYRINIGEN III OXIDASE"/>
    <property type="match status" value="1"/>
</dbReference>
<comment type="function">
    <text evidence="10">Probably acts as a heme chaperone, transferring heme to an unknown acceptor. Binds one molecule of heme per monomer, possibly covalently. Binds 1 [4Fe-4S] cluster. The cluster is coordinated with 3 cysteines and an exchangeable S-adenosyl-L-methionine.</text>
</comment>
<evidence type="ECO:0000256" key="5">
    <source>
        <dbReference type="ARBA" id="ARBA00022691"/>
    </source>
</evidence>
<keyword evidence="10" id="KW-0963">Cytoplasm</keyword>
<dbReference type="InterPro" id="IPR010723">
    <property type="entry name" value="HemN_C"/>
</dbReference>
<gene>
    <name evidence="12" type="primary">hemW</name>
    <name evidence="12" type="ORF">NNL22_01380</name>
</gene>
<proteinExistence type="inferred from homology"/>
<keyword evidence="9 10" id="KW-0143">Chaperone</keyword>
<dbReference type="InterPro" id="IPR007197">
    <property type="entry name" value="rSAM"/>
</dbReference>
<dbReference type="NCBIfam" id="TIGR00539">
    <property type="entry name" value="hemN_rel"/>
    <property type="match status" value="1"/>
</dbReference>
<keyword evidence="4 10" id="KW-0349">Heme</keyword>
<evidence type="ECO:0000256" key="8">
    <source>
        <dbReference type="ARBA" id="ARBA00023014"/>
    </source>
</evidence>
<evidence type="ECO:0000313" key="13">
    <source>
        <dbReference type="Proteomes" id="UP001164472"/>
    </source>
</evidence>
<dbReference type="InterPro" id="IPR006638">
    <property type="entry name" value="Elp3/MiaA/NifB-like_rSAM"/>
</dbReference>
<keyword evidence="6 10" id="KW-0479">Metal-binding</keyword>
<evidence type="ECO:0000256" key="6">
    <source>
        <dbReference type="ARBA" id="ARBA00022723"/>
    </source>
</evidence>
<evidence type="ECO:0000256" key="2">
    <source>
        <dbReference type="ARBA" id="ARBA00006100"/>
    </source>
</evidence>
<name>A0A9E8HLX0_9ALTE</name>
<dbReference type="EMBL" id="CP101527">
    <property type="protein sequence ID" value="UZW75286.1"/>
    <property type="molecule type" value="Genomic_DNA"/>
</dbReference>
<evidence type="ECO:0000256" key="4">
    <source>
        <dbReference type="ARBA" id="ARBA00022617"/>
    </source>
</evidence>
<evidence type="ECO:0000256" key="10">
    <source>
        <dbReference type="RuleBase" id="RU364116"/>
    </source>
</evidence>
<evidence type="ECO:0000313" key="12">
    <source>
        <dbReference type="EMBL" id="UZW75286.1"/>
    </source>
</evidence>
<dbReference type="GO" id="GO:0051539">
    <property type="term" value="F:4 iron, 4 sulfur cluster binding"/>
    <property type="evidence" value="ECO:0007669"/>
    <property type="project" value="UniProtKB-UniRule"/>
</dbReference>
<sequence>MSQLTDLPPLSLYIHTPWCIRKCPYCDFNSHTNKQIPEAAYLKALLADFDNDRQHIQGRPLRSIFIGGGTPSLLSPAFYDTLLANIKDKMDWADDIEITMEANPGTVEQESFAGYREAGINRLSLGIQSFDDQKLEALGRIHGGSEAQQAITIARQSGFDNFNLDLMHGLPGQTEQQALQDLETALSFNPPHLSWYQLTIEPNTEFYSRPPALPEDDELWQIQEAGQSLLKRHHLKQYEVSAYAREGCQARHNLNYWRFGDYIGIGAGAHGKVSTITPTGSSIVRYQKTRQPDAYLNRIDHYQASHQLIEPEELPLEFLMNTMRLNQGVSEAHYTKATGLPLQTLEPALSQARKEQLIEPNRLKATEKGQLFLNQLLDRFL</sequence>
<dbReference type="AlphaFoldDB" id="A0A9E8HLX0"/>
<dbReference type="GO" id="GO:0005737">
    <property type="term" value="C:cytoplasm"/>
    <property type="evidence" value="ECO:0007669"/>
    <property type="project" value="UniProtKB-SubCell"/>
</dbReference>
<feature type="domain" description="Radical SAM core" evidence="11">
    <location>
        <begin position="4"/>
        <end position="239"/>
    </location>
</feature>
<dbReference type="PANTHER" id="PTHR13932:SF5">
    <property type="entry name" value="RADICAL S-ADENOSYL METHIONINE DOMAIN-CONTAINING PROTEIN 1, MITOCHONDRIAL"/>
    <property type="match status" value="1"/>
</dbReference>
<dbReference type="KEGG" id="asem:NNL22_01380"/>
<organism evidence="12 13">
    <name type="scientific">Alkalimarinus sediminis</name>
    <dbReference type="NCBI Taxonomy" id="1632866"/>
    <lineage>
        <taxon>Bacteria</taxon>
        <taxon>Pseudomonadati</taxon>
        <taxon>Pseudomonadota</taxon>
        <taxon>Gammaproteobacteria</taxon>
        <taxon>Alteromonadales</taxon>
        <taxon>Alteromonadaceae</taxon>
        <taxon>Alkalimarinus</taxon>
    </lineage>
</organism>
<dbReference type="SFLD" id="SFLDF00562">
    <property type="entry name" value="HemN-like__clustered_with_heat"/>
    <property type="match status" value="1"/>
</dbReference>
<keyword evidence="13" id="KW-1185">Reference proteome</keyword>
<dbReference type="GO" id="GO:0004109">
    <property type="term" value="F:coproporphyrinogen oxidase activity"/>
    <property type="evidence" value="ECO:0007669"/>
    <property type="project" value="InterPro"/>
</dbReference>
<dbReference type="SFLD" id="SFLDG01065">
    <property type="entry name" value="anaerobic_coproporphyrinogen-I"/>
    <property type="match status" value="1"/>
</dbReference>
<dbReference type="Proteomes" id="UP001164472">
    <property type="component" value="Chromosome"/>
</dbReference>
<dbReference type="InterPro" id="IPR013785">
    <property type="entry name" value="Aldolase_TIM"/>
</dbReference>
<comment type="subcellular location">
    <subcellularLocation>
        <location evidence="10">Cytoplasm</location>
    </subcellularLocation>
</comment>
<keyword evidence="7 10" id="KW-0408">Iron</keyword>
<comment type="cofactor">
    <cofactor evidence="1">
        <name>[4Fe-4S] cluster</name>
        <dbReference type="ChEBI" id="CHEBI:49883"/>
    </cofactor>
</comment>
<dbReference type="CDD" id="cd01335">
    <property type="entry name" value="Radical_SAM"/>
    <property type="match status" value="1"/>
</dbReference>
<dbReference type="SMART" id="SM00729">
    <property type="entry name" value="Elp3"/>
    <property type="match status" value="1"/>
</dbReference>
<dbReference type="SUPFAM" id="SSF102114">
    <property type="entry name" value="Radical SAM enzymes"/>
    <property type="match status" value="1"/>
</dbReference>
<dbReference type="GO" id="GO:0046872">
    <property type="term" value="F:metal ion binding"/>
    <property type="evidence" value="ECO:0007669"/>
    <property type="project" value="UniProtKB-UniRule"/>
</dbReference>
<dbReference type="Pfam" id="PF06969">
    <property type="entry name" value="HemN_C"/>
    <property type="match status" value="1"/>
</dbReference>
<dbReference type="RefSeq" id="WP_251810863.1">
    <property type="nucleotide sequence ID" value="NZ_CP101527.1"/>
</dbReference>
<evidence type="ECO:0000259" key="11">
    <source>
        <dbReference type="PROSITE" id="PS51918"/>
    </source>
</evidence>
<evidence type="ECO:0000256" key="9">
    <source>
        <dbReference type="ARBA" id="ARBA00023186"/>
    </source>
</evidence>
<evidence type="ECO:0000256" key="3">
    <source>
        <dbReference type="ARBA" id="ARBA00017228"/>
    </source>
</evidence>
<dbReference type="Gene3D" id="3.20.20.70">
    <property type="entry name" value="Aldolase class I"/>
    <property type="match status" value="1"/>
</dbReference>
<dbReference type="SFLD" id="SFLDG01082">
    <property type="entry name" value="B12-binding_domain_containing"/>
    <property type="match status" value="1"/>
</dbReference>
<dbReference type="Pfam" id="PF04055">
    <property type="entry name" value="Radical_SAM"/>
    <property type="match status" value="1"/>
</dbReference>
<evidence type="ECO:0000256" key="7">
    <source>
        <dbReference type="ARBA" id="ARBA00023004"/>
    </source>
</evidence>
<reference evidence="12" key="1">
    <citation type="submission" date="2022-07" db="EMBL/GenBank/DDBJ databases">
        <title>Alkalimarinus sp. nov., isolated from gut of a Alitta virens.</title>
        <authorList>
            <person name="Yang A.I."/>
            <person name="Shin N.-R."/>
        </authorList>
    </citation>
    <scope>NUCLEOTIDE SEQUENCE</scope>
    <source>
        <strain evidence="12">FA028</strain>
    </source>
</reference>